<reference evidence="2" key="1">
    <citation type="submission" date="2023-09" db="UniProtKB">
        <authorList>
            <consortium name="Ensembl"/>
        </authorList>
    </citation>
    <scope>IDENTIFICATION</scope>
</reference>
<dbReference type="InterPro" id="IPR058768">
    <property type="entry name" value="MCM9_N"/>
</dbReference>
<organism evidence="2">
    <name type="scientific">Pundamilia nyererei</name>
    <dbReference type="NCBI Taxonomy" id="303518"/>
    <lineage>
        <taxon>Eukaryota</taxon>
        <taxon>Metazoa</taxon>
        <taxon>Chordata</taxon>
        <taxon>Craniata</taxon>
        <taxon>Vertebrata</taxon>
        <taxon>Euteleostomi</taxon>
        <taxon>Actinopterygii</taxon>
        <taxon>Neopterygii</taxon>
        <taxon>Teleostei</taxon>
        <taxon>Neoteleostei</taxon>
        <taxon>Acanthomorphata</taxon>
        <taxon>Ovalentaria</taxon>
        <taxon>Cichlomorphae</taxon>
        <taxon>Cichliformes</taxon>
        <taxon>Cichlidae</taxon>
        <taxon>African cichlids</taxon>
        <taxon>Pseudocrenilabrinae</taxon>
        <taxon>Haplochromini</taxon>
        <taxon>Pundamilia</taxon>
    </lineage>
</organism>
<feature type="domain" description="MCM9 N-terminal" evidence="1">
    <location>
        <begin position="6"/>
        <end position="111"/>
    </location>
</feature>
<evidence type="ECO:0000259" key="1">
    <source>
        <dbReference type="Pfam" id="PF26066"/>
    </source>
</evidence>
<dbReference type="Ensembl" id="ENSPNYT00000020618.1">
    <property type="protein sequence ID" value="ENSPNYP00000020122.1"/>
    <property type="gene ID" value="ENSPNYG00000015226.1"/>
</dbReference>
<dbReference type="AlphaFoldDB" id="A0A3B4GB29"/>
<dbReference type="Pfam" id="PF26066">
    <property type="entry name" value="MCM9_N"/>
    <property type="match status" value="1"/>
</dbReference>
<evidence type="ECO:0000313" key="2">
    <source>
        <dbReference type="Ensembl" id="ENSPNYP00000020122.1"/>
    </source>
</evidence>
<dbReference type="STRING" id="303518.ENSPNYP00000020122"/>
<name>A0A3B4GB29_9CICH</name>
<protein>
    <recommendedName>
        <fullName evidence="1">MCM9 N-terminal domain-containing protein</fullName>
    </recommendedName>
</protein>
<sequence>MNSGIEALIDRVFETYLTDHHHNDILQLIEETEDNEDTHRPLVVNAMTLFEANMEIGDYFNAYPTDILAIFDKVLNRKAKAVTDDGSLKHNEGQRKQDQRLVHTLHARITGYVGPPCCCGVGAVCLSPPQGKG</sequence>
<dbReference type="GeneTree" id="ENSGT00940000169801"/>
<proteinExistence type="predicted"/>
<accession>A0A3B4GB29</accession>